<dbReference type="RefSeq" id="WP_233485133.1">
    <property type="nucleotide sequence ID" value="NZ_CP006873.1"/>
</dbReference>
<dbReference type="InterPro" id="IPR006171">
    <property type="entry name" value="TOPRIM_dom"/>
</dbReference>
<dbReference type="CDD" id="cd00822">
    <property type="entry name" value="TopoII_Trans_DNA_gyrase"/>
    <property type="match status" value="1"/>
</dbReference>
<evidence type="ECO:0000259" key="12">
    <source>
        <dbReference type="PROSITE" id="PS50880"/>
    </source>
</evidence>
<evidence type="ECO:0000256" key="4">
    <source>
        <dbReference type="ARBA" id="ARBA00012895"/>
    </source>
</evidence>
<evidence type="ECO:0000256" key="9">
    <source>
        <dbReference type="ARBA" id="ARBA00023029"/>
    </source>
</evidence>
<evidence type="ECO:0000256" key="7">
    <source>
        <dbReference type="ARBA" id="ARBA00022840"/>
    </source>
</evidence>
<dbReference type="GO" id="GO:0006265">
    <property type="term" value="P:DNA topological change"/>
    <property type="evidence" value="ECO:0007669"/>
    <property type="project" value="InterPro"/>
</dbReference>
<dbReference type="InterPro" id="IPR036890">
    <property type="entry name" value="HATPase_C_sf"/>
</dbReference>
<dbReference type="PANTHER" id="PTHR45866:SF1">
    <property type="entry name" value="DNA GYRASE SUBUNIT B, MITOCHONDRIAL"/>
    <property type="match status" value="1"/>
</dbReference>
<keyword evidence="10" id="KW-0238">DNA-binding</keyword>
<evidence type="ECO:0000256" key="2">
    <source>
        <dbReference type="ARBA" id="ARBA00001946"/>
    </source>
</evidence>
<dbReference type="InterPro" id="IPR014721">
    <property type="entry name" value="Ribsml_uS5_D2-typ_fold_subgr"/>
</dbReference>
<dbReference type="GO" id="GO:0034335">
    <property type="term" value="F:DNA negative supercoiling activity"/>
    <property type="evidence" value="ECO:0007669"/>
    <property type="project" value="UniProtKB-ARBA"/>
</dbReference>
<feature type="domain" description="Toprim" evidence="12">
    <location>
        <begin position="427"/>
        <end position="546"/>
    </location>
</feature>
<keyword evidence="7" id="KW-0067">ATP-binding</keyword>
<evidence type="ECO:0000256" key="11">
    <source>
        <dbReference type="ARBA" id="ARBA00023235"/>
    </source>
</evidence>
<dbReference type="Pfam" id="PF02518">
    <property type="entry name" value="HATPase_c"/>
    <property type="match status" value="1"/>
</dbReference>
<keyword evidence="11" id="KW-0413">Isomerase</keyword>
<dbReference type="InterPro" id="IPR002288">
    <property type="entry name" value="DNA_gyrase_B_C"/>
</dbReference>
<dbReference type="InterPro" id="IPR000565">
    <property type="entry name" value="Topo_IIA_B"/>
</dbReference>
<evidence type="ECO:0000256" key="6">
    <source>
        <dbReference type="ARBA" id="ARBA00022741"/>
    </source>
</evidence>
<dbReference type="Proteomes" id="UP000027148">
    <property type="component" value="Chromosome"/>
</dbReference>
<reference evidence="13 14" key="1">
    <citation type="journal article" date="2014" name="Genome Biol. Evol.">
        <title>Genome sequence of "Candidatus Walczuchella monophlebidarum" the flavobacterial endosymbiont of Llaveia axin axin (Hemiptera: Coccoidea: Monophlebidae).</title>
        <authorList>
            <person name="Rosas-Perez T."/>
            <person name="Rosenblueth M."/>
            <person name="Rincon-Rosales R."/>
            <person name="Mora J."/>
            <person name="Martinez-Romero E."/>
        </authorList>
    </citation>
    <scope>NUCLEOTIDE SEQUENCE [LARGE SCALE GENOMIC DNA]</scope>
    <source>
        <strain evidence="13">FNIIJ</strain>
    </source>
</reference>
<evidence type="ECO:0000256" key="1">
    <source>
        <dbReference type="ARBA" id="ARBA00000185"/>
    </source>
</evidence>
<dbReference type="InterPro" id="IPR011557">
    <property type="entry name" value="GyrB"/>
</dbReference>
<keyword evidence="9" id="KW-0799">Topoisomerase</keyword>
<proteinExistence type="inferred from homology"/>
<dbReference type="Pfam" id="PF00204">
    <property type="entry name" value="DNA_gyraseB"/>
    <property type="match status" value="1"/>
</dbReference>
<dbReference type="Gene3D" id="3.30.565.10">
    <property type="entry name" value="Histidine kinase-like ATPase, C-terminal domain"/>
    <property type="match status" value="1"/>
</dbReference>
<sequence>MKHNINDNNYTADNIQSLEDIDHVRLRPSMYIGNIGLRGIQNLINEVIDNSVDEAMVGYCDKIWVTIHDDNSISVLDNGRGIPIDLHKKEGKSALEVVMTKIGAGGKFHQDSYKVSGGLHGVGISCVNALSSYLIAFVYKEGKIYYQKYIRGKALEEVKIIGKSNHRGTKVQFHPDENIFQIIEYDSNILANRLRELSFLNRGLSIFLIDERTISDSGFPKKETFFSEIGLKEFILFIEANKEPLIQEVIYIEGELENLTVKVAMRYNISFNEDIRSYANNINTKEGGTHLSGFRRALTRTLKKYVDELNFLSKERIEITGDDLREGLTAVISVKVLDPQFEGQTKTKLGNHEVSGVVDRIVGEMLSDYLERHPIEARKILEKALLSARSRQASKRARELIHRKKPIIINELSGKLADCSSNDPASCEIYIVEGDSAGGTAKQGRDREFQAILPLRGKILNVEKSVQYRVFGNEEIRNIFTALGVSIENEEKLPSLNIDNLRYHKIIIMTDADIDGSHISTLILTFFFRYMKSLIENGYIYIATPPLFLIKKGNKHAYAWNEKEREKIIEDLGGMKGVNIQRYKGLGEMNADQLWDTTMNPKKRILRKVTIENYIEADRIFSILMGDDVSSRRNFIEKNAVYAHIDY</sequence>
<dbReference type="InterPro" id="IPR003594">
    <property type="entry name" value="HATPase_dom"/>
</dbReference>
<dbReference type="Pfam" id="PF01751">
    <property type="entry name" value="Toprim"/>
    <property type="match status" value="1"/>
</dbReference>
<dbReference type="HOGENOM" id="CLU_006146_1_2_10"/>
<dbReference type="FunFam" id="3.30.230.10:FF:000005">
    <property type="entry name" value="DNA gyrase subunit B"/>
    <property type="match status" value="1"/>
</dbReference>
<dbReference type="Gene3D" id="3.30.230.10">
    <property type="match status" value="1"/>
</dbReference>
<dbReference type="InterPro" id="IPR001241">
    <property type="entry name" value="Topo_IIA"/>
</dbReference>
<dbReference type="SMART" id="SM00433">
    <property type="entry name" value="TOP2c"/>
    <property type="match status" value="1"/>
</dbReference>
<dbReference type="EC" id="5.6.2.2" evidence="4"/>
<evidence type="ECO:0000313" key="13">
    <source>
        <dbReference type="EMBL" id="AID37473.1"/>
    </source>
</evidence>
<organism evidence="13 14">
    <name type="scientific">Candidatus Walczuchella monophlebidarum</name>
    <dbReference type="NCBI Taxonomy" id="1415657"/>
    <lineage>
        <taxon>Bacteria</taxon>
        <taxon>Pseudomonadati</taxon>
        <taxon>Bacteroidota</taxon>
        <taxon>Flavobacteriia</taxon>
        <taxon>Flavobacteriales</taxon>
        <taxon>Candidatus Walczuchella</taxon>
    </lineage>
</organism>
<dbReference type="PRINTS" id="PR00418">
    <property type="entry name" value="TPI2FAMILY"/>
</dbReference>
<dbReference type="NCBIfam" id="TIGR01059">
    <property type="entry name" value="gyrB"/>
    <property type="match status" value="1"/>
</dbReference>
<dbReference type="AlphaFoldDB" id="A0A068DWS6"/>
<evidence type="ECO:0000313" key="14">
    <source>
        <dbReference type="Proteomes" id="UP000027148"/>
    </source>
</evidence>
<dbReference type="InterPro" id="IPR013506">
    <property type="entry name" value="Topo_IIA_bsu_dom2"/>
</dbReference>
<dbReference type="GO" id="GO:0046872">
    <property type="term" value="F:metal ion binding"/>
    <property type="evidence" value="ECO:0007669"/>
    <property type="project" value="UniProtKB-KW"/>
</dbReference>
<dbReference type="InterPro" id="IPR018522">
    <property type="entry name" value="TopoIIA_CS"/>
</dbReference>
<evidence type="ECO:0000256" key="10">
    <source>
        <dbReference type="ARBA" id="ARBA00023125"/>
    </source>
</evidence>
<name>A0A068DWS6_9FLAO</name>
<keyword evidence="6" id="KW-0547">Nucleotide-binding</keyword>
<dbReference type="SMART" id="SM00387">
    <property type="entry name" value="HATPase_c"/>
    <property type="match status" value="1"/>
</dbReference>
<keyword evidence="5" id="KW-0479">Metal-binding</keyword>
<comment type="catalytic activity">
    <reaction evidence="1">
        <text>ATP-dependent breakage, passage and rejoining of double-stranded DNA.</text>
        <dbReference type="EC" id="5.6.2.2"/>
    </reaction>
</comment>
<dbReference type="InterPro" id="IPR020568">
    <property type="entry name" value="Ribosomal_Su5_D2-typ_SF"/>
</dbReference>
<dbReference type="SUPFAM" id="SSF55874">
    <property type="entry name" value="ATPase domain of HSP90 chaperone/DNA topoisomerase II/histidine kinase"/>
    <property type="match status" value="1"/>
</dbReference>
<dbReference type="FunFam" id="3.40.50.670:FF:000002">
    <property type="entry name" value="DNA gyrase subunit B"/>
    <property type="match status" value="1"/>
</dbReference>
<dbReference type="SUPFAM" id="SSF56719">
    <property type="entry name" value="Type II DNA topoisomerase"/>
    <property type="match status" value="1"/>
</dbReference>
<comment type="similarity">
    <text evidence="3">Belongs to the type II topoisomerase GyrB family.</text>
</comment>
<dbReference type="PROSITE" id="PS50880">
    <property type="entry name" value="TOPRIM"/>
    <property type="match status" value="1"/>
</dbReference>
<dbReference type="NCBIfam" id="NF004189">
    <property type="entry name" value="PRK05644.1"/>
    <property type="match status" value="1"/>
</dbReference>
<protein>
    <recommendedName>
        <fullName evidence="4">DNA topoisomerase (ATP-hydrolyzing)</fullName>
        <ecNumber evidence="4">5.6.2.2</ecNumber>
    </recommendedName>
</protein>
<evidence type="ECO:0000256" key="5">
    <source>
        <dbReference type="ARBA" id="ARBA00022723"/>
    </source>
</evidence>
<dbReference type="PRINTS" id="PR01159">
    <property type="entry name" value="DNAGYRASEB"/>
</dbReference>
<dbReference type="SUPFAM" id="SSF54211">
    <property type="entry name" value="Ribosomal protein S5 domain 2-like"/>
    <property type="match status" value="1"/>
</dbReference>
<dbReference type="Gene3D" id="3.40.50.670">
    <property type="match status" value="1"/>
</dbReference>
<dbReference type="NCBIfam" id="NF011501">
    <property type="entry name" value="PRK14939.1"/>
    <property type="match status" value="1"/>
</dbReference>
<dbReference type="EMBL" id="CP006873">
    <property type="protein sequence ID" value="AID37473.1"/>
    <property type="molecule type" value="Genomic_DNA"/>
</dbReference>
<dbReference type="FunFam" id="3.30.565.10:FF:000002">
    <property type="entry name" value="DNA gyrase subunit B"/>
    <property type="match status" value="1"/>
</dbReference>
<dbReference type="PANTHER" id="PTHR45866">
    <property type="entry name" value="DNA GYRASE/TOPOISOMERASE SUBUNIT B"/>
    <property type="match status" value="1"/>
</dbReference>
<dbReference type="Pfam" id="PF00986">
    <property type="entry name" value="DNA_gyraseB_C"/>
    <property type="match status" value="1"/>
</dbReference>
<dbReference type="CDD" id="cd16928">
    <property type="entry name" value="HATPase_GyrB-like"/>
    <property type="match status" value="1"/>
</dbReference>
<gene>
    <name evidence="13" type="primary">gyrB</name>
    <name evidence="13" type="ORF">FNIIJ_205</name>
</gene>
<dbReference type="InterPro" id="IPR013759">
    <property type="entry name" value="Topo_IIA_B_C"/>
</dbReference>
<keyword evidence="8" id="KW-0460">Magnesium</keyword>
<keyword evidence="14" id="KW-1185">Reference proteome</keyword>
<dbReference type="GO" id="GO:0005524">
    <property type="term" value="F:ATP binding"/>
    <property type="evidence" value="ECO:0007669"/>
    <property type="project" value="UniProtKB-KW"/>
</dbReference>
<dbReference type="STRING" id="1415657.FNIIJ_205"/>
<dbReference type="KEGG" id="elv:FNIIJ_205"/>
<dbReference type="GO" id="GO:0003677">
    <property type="term" value="F:DNA binding"/>
    <property type="evidence" value="ECO:0007669"/>
    <property type="project" value="UniProtKB-KW"/>
</dbReference>
<evidence type="ECO:0000256" key="3">
    <source>
        <dbReference type="ARBA" id="ARBA00010708"/>
    </source>
</evidence>
<dbReference type="GO" id="GO:0005694">
    <property type="term" value="C:chromosome"/>
    <property type="evidence" value="ECO:0007669"/>
    <property type="project" value="InterPro"/>
</dbReference>
<dbReference type="InterPro" id="IPR013760">
    <property type="entry name" value="Topo_IIA-like_dom_sf"/>
</dbReference>
<accession>A0A068DWS6</accession>
<comment type="cofactor">
    <cofactor evidence="2">
        <name>Mg(2+)</name>
        <dbReference type="ChEBI" id="CHEBI:18420"/>
    </cofactor>
</comment>
<dbReference type="PROSITE" id="PS00177">
    <property type="entry name" value="TOPOISOMERASE_II"/>
    <property type="match status" value="1"/>
</dbReference>
<evidence type="ECO:0000256" key="8">
    <source>
        <dbReference type="ARBA" id="ARBA00022842"/>
    </source>
</evidence>